<name>A0A1X7TTF2_AMPQE</name>
<sequence>MATKPVILPEPYSGDSKCGEWDEWVIHFQNCAEVNGWDDDAKLKFLKVRLTGRAQSAFQRLPNDSKDTYAHAVEALTERFEPSSKRDLLKICVPGTRFQSETLPSQHMDNSRPPQNIGDYAELVEDEDPPVPNNQAPPHAPPPSPPARYPRRAYRPPDWLILH</sequence>
<evidence type="ECO:0000256" key="1">
    <source>
        <dbReference type="SAM" id="MobiDB-lite"/>
    </source>
</evidence>
<reference evidence="2" key="1">
    <citation type="submission" date="2017-05" db="UniProtKB">
        <authorList>
            <consortium name="EnsemblMetazoa"/>
        </authorList>
    </citation>
    <scope>IDENTIFICATION</scope>
</reference>
<evidence type="ECO:0000313" key="2">
    <source>
        <dbReference type="EnsemblMetazoa" id="Aqu2.1.18525_001"/>
    </source>
</evidence>
<dbReference type="OrthoDB" id="775972at2759"/>
<feature type="compositionally biased region" description="Pro residues" evidence="1">
    <location>
        <begin position="138"/>
        <end position="148"/>
    </location>
</feature>
<dbReference type="AlphaFoldDB" id="A0A1X7TTF2"/>
<accession>A0A1X7TTF2</accession>
<dbReference type="InParanoid" id="A0A1X7TTF2"/>
<proteinExistence type="predicted"/>
<feature type="region of interest" description="Disordered" evidence="1">
    <location>
        <begin position="99"/>
        <end position="163"/>
    </location>
</feature>
<protein>
    <recommendedName>
        <fullName evidence="3">Retrotransposon gag domain-containing protein</fullName>
    </recommendedName>
</protein>
<evidence type="ECO:0008006" key="3">
    <source>
        <dbReference type="Google" id="ProtNLM"/>
    </source>
</evidence>
<organism evidence="2">
    <name type="scientific">Amphimedon queenslandica</name>
    <name type="common">Sponge</name>
    <dbReference type="NCBI Taxonomy" id="400682"/>
    <lineage>
        <taxon>Eukaryota</taxon>
        <taxon>Metazoa</taxon>
        <taxon>Porifera</taxon>
        <taxon>Demospongiae</taxon>
        <taxon>Heteroscleromorpha</taxon>
        <taxon>Haplosclerida</taxon>
        <taxon>Niphatidae</taxon>
        <taxon>Amphimedon</taxon>
    </lineage>
</organism>
<feature type="compositionally biased region" description="Polar residues" evidence="1">
    <location>
        <begin position="99"/>
        <end position="114"/>
    </location>
</feature>
<dbReference type="EnsemblMetazoa" id="Aqu2.1.18525_001">
    <property type="protein sequence ID" value="Aqu2.1.18525_001"/>
    <property type="gene ID" value="Aqu2.1.18525"/>
</dbReference>